<feature type="domain" description="NADH:ubiquinone oxidoreductase 30kDa subunit" evidence="2">
    <location>
        <begin position="10"/>
        <end position="86"/>
    </location>
</feature>
<organism evidence="3 4">
    <name type="scientific">Thermofilum adornatum 1505</name>
    <dbReference type="NCBI Taxonomy" id="697581"/>
    <lineage>
        <taxon>Archaea</taxon>
        <taxon>Thermoproteota</taxon>
        <taxon>Thermoprotei</taxon>
        <taxon>Thermofilales</taxon>
        <taxon>Thermofilaceae</taxon>
        <taxon>Thermofilum</taxon>
    </lineage>
</organism>
<evidence type="ECO:0000313" key="3">
    <source>
        <dbReference type="EMBL" id="AJB41924.1"/>
    </source>
</evidence>
<dbReference type="Pfam" id="PF00329">
    <property type="entry name" value="Complex1_30kDa"/>
    <property type="match status" value="1"/>
</dbReference>
<dbReference type="InterPro" id="IPR037232">
    <property type="entry name" value="NADH_quin_OxRdtase_su_C/D-like"/>
</dbReference>
<dbReference type="AlphaFoldDB" id="A0A3G1A8W0"/>
<gene>
    <name evidence="3" type="ORF">TCARB_0874</name>
</gene>
<feature type="region of interest" description="Disordered" evidence="1">
    <location>
        <begin position="70"/>
        <end position="90"/>
    </location>
</feature>
<evidence type="ECO:0000313" key="4">
    <source>
        <dbReference type="Proteomes" id="UP000266720"/>
    </source>
</evidence>
<name>A0A3G1A8W0_9CREN</name>
<dbReference type="EMBL" id="CP007493">
    <property type="protein sequence ID" value="AJB41924.1"/>
    <property type="molecule type" value="Genomic_DNA"/>
</dbReference>
<dbReference type="KEGG" id="tcb:TCARB_0874"/>
<dbReference type="GO" id="GO:0008137">
    <property type="term" value="F:NADH dehydrogenase (ubiquinone) activity"/>
    <property type="evidence" value="ECO:0007669"/>
    <property type="project" value="InterPro"/>
</dbReference>
<evidence type="ECO:0000256" key="1">
    <source>
        <dbReference type="SAM" id="MobiDB-lite"/>
    </source>
</evidence>
<dbReference type="SUPFAM" id="SSF143243">
    <property type="entry name" value="Nqo5-like"/>
    <property type="match status" value="1"/>
</dbReference>
<dbReference type="Proteomes" id="UP000266720">
    <property type="component" value="Chromosome"/>
</dbReference>
<proteinExistence type="predicted"/>
<reference evidence="4" key="1">
    <citation type="book" date="2010" name="EXTREMOPHILES" publisher="0:0-0">
        <title>Complete genome sequences of ten hyperthermophilic archaea reveal their metabolic capabilities and possible ecological roles.</title>
        <editorList>
            <person name="?"/>
        </editorList>
        <authorList>
            <person name="Ravin N.V."/>
            <person name="Mardanov A.V."/>
            <person name="Bonch-Osmolovskaya E.A."/>
            <person name="Skryabin K.G."/>
        </authorList>
    </citation>
    <scope>NUCLEOTIDE SEQUENCE [LARGE SCALE GENOMIC DNA]</scope>
    <source>
        <strain evidence="4">1505</strain>
    </source>
</reference>
<accession>A0A3G1A8W0</accession>
<protein>
    <submittedName>
        <fullName evidence="3">Carbon monoxide-induced hydrogenase, CooU subunit</fullName>
    </submittedName>
</protein>
<evidence type="ECO:0000259" key="2">
    <source>
        <dbReference type="Pfam" id="PF00329"/>
    </source>
</evidence>
<dbReference type="Gene3D" id="3.30.460.80">
    <property type="entry name" value="NADH:ubiquinone oxidoreductase, 30kDa subunit"/>
    <property type="match status" value="1"/>
</dbReference>
<sequence length="90" mass="10339">MSAITCEETFNEFRFIYHYDYGGELLNIIFSVPKAVGLVETITDIYPVADFYEREISEMFNVKIINAPRSGKLFSPDESTNTPHRQGEHS</sequence>
<dbReference type="STRING" id="697581.TCARB_0874"/>
<dbReference type="InterPro" id="IPR001268">
    <property type="entry name" value="NADH_UbQ_OxRdtase_30kDa_su"/>
</dbReference>